<organism evidence="5 6">
    <name type="scientific">Glaciihabitans tibetensis</name>
    <dbReference type="NCBI Taxonomy" id="1266600"/>
    <lineage>
        <taxon>Bacteria</taxon>
        <taxon>Bacillati</taxon>
        <taxon>Actinomycetota</taxon>
        <taxon>Actinomycetes</taxon>
        <taxon>Micrococcales</taxon>
        <taxon>Microbacteriaceae</taxon>
        <taxon>Glaciihabitans</taxon>
    </lineage>
</organism>
<evidence type="ECO:0000256" key="3">
    <source>
        <dbReference type="ARBA" id="ARBA00022840"/>
    </source>
</evidence>
<dbReference type="InterPro" id="IPR027417">
    <property type="entry name" value="P-loop_NTPase"/>
</dbReference>
<keyword evidence="3 5" id="KW-0067">ATP-binding</keyword>
<dbReference type="GO" id="GO:0005524">
    <property type="term" value="F:ATP binding"/>
    <property type="evidence" value="ECO:0007669"/>
    <property type="project" value="UniProtKB-KW"/>
</dbReference>
<sequence>MTLGLEASGLTMQIDGTTLLDSVALAVPSGSVTALIGPNGAGKSTLIRVLAGVTRPTAGTVAWNGVDLAAVPRRDRARTAALVEQDARAELPMTVESVVGLGRVPYRAMFAAESADELSVVRAALAEVGITSFARRQFDSLSGGERQRVHLARALAQQPKLLLLDEPTNHLDVHAQLDTLELVRRLATRDGVTVLAALHDLNLAAAYADDIVVLAAGCVVASGTPDQVLTPELLREVYRVEATVLEHPVTGRPLIAYSPAAGGAARDDGR</sequence>
<dbReference type="Proteomes" id="UP000237983">
    <property type="component" value="Unassembled WGS sequence"/>
</dbReference>
<dbReference type="PANTHER" id="PTHR42794:SF2">
    <property type="entry name" value="ABC TRANSPORTER ATP-BINDING PROTEIN"/>
    <property type="match status" value="1"/>
</dbReference>
<keyword evidence="2" id="KW-0547">Nucleotide-binding</keyword>
<feature type="domain" description="ABC transporter" evidence="4">
    <location>
        <begin position="5"/>
        <end position="241"/>
    </location>
</feature>
<evidence type="ECO:0000256" key="2">
    <source>
        <dbReference type="ARBA" id="ARBA00022741"/>
    </source>
</evidence>
<dbReference type="GO" id="GO:0016887">
    <property type="term" value="F:ATP hydrolysis activity"/>
    <property type="evidence" value="ECO:0007669"/>
    <property type="project" value="InterPro"/>
</dbReference>
<dbReference type="PANTHER" id="PTHR42794">
    <property type="entry name" value="HEMIN IMPORT ATP-BINDING PROTEIN HMUV"/>
    <property type="match status" value="1"/>
</dbReference>
<dbReference type="InterPro" id="IPR003593">
    <property type="entry name" value="AAA+_ATPase"/>
</dbReference>
<dbReference type="InterPro" id="IPR003439">
    <property type="entry name" value="ABC_transporter-like_ATP-bd"/>
</dbReference>
<evidence type="ECO:0000313" key="6">
    <source>
        <dbReference type="Proteomes" id="UP000237983"/>
    </source>
</evidence>
<dbReference type="PROSITE" id="PS50893">
    <property type="entry name" value="ABC_TRANSPORTER_2"/>
    <property type="match status" value="1"/>
</dbReference>
<gene>
    <name evidence="5" type="ORF">B0I08_10120</name>
</gene>
<comment type="caution">
    <text evidence="5">The sequence shown here is derived from an EMBL/GenBank/DDBJ whole genome shotgun (WGS) entry which is preliminary data.</text>
</comment>
<accession>A0A2T0VI62</accession>
<dbReference type="SUPFAM" id="SSF52540">
    <property type="entry name" value="P-loop containing nucleoside triphosphate hydrolases"/>
    <property type="match status" value="1"/>
</dbReference>
<dbReference type="AlphaFoldDB" id="A0A2T0VI62"/>
<dbReference type="Gene3D" id="3.40.50.300">
    <property type="entry name" value="P-loop containing nucleotide triphosphate hydrolases"/>
    <property type="match status" value="1"/>
</dbReference>
<dbReference type="CDD" id="cd03214">
    <property type="entry name" value="ABC_Iron-Siderophores_B12_Hemin"/>
    <property type="match status" value="1"/>
</dbReference>
<keyword evidence="6" id="KW-1185">Reference proteome</keyword>
<evidence type="ECO:0000256" key="1">
    <source>
        <dbReference type="ARBA" id="ARBA00022448"/>
    </source>
</evidence>
<dbReference type="OrthoDB" id="5296765at2"/>
<reference evidence="5 6" key="1">
    <citation type="submission" date="2018-03" db="EMBL/GenBank/DDBJ databases">
        <title>Genomic Encyclopedia of Type Strains, Phase III (KMG-III): the genomes of soil and plant-associated and newly described type strains.</title>
        <authorList>
            <person name="Whitman W."/>
        </authorList>
    </citation>
    <scope>NUCLEOTIDE SEQUENCE [LARGE SCALE GENOMIC DNA]</scope>
    <source>
        <strain evidence="5 6">CGMCC 1.12484</strain>
    </source>
</reference>
<dbReference type="RefSeq" id="WP_106208635.1">
    <property type="nucleotide sequence ID" value="NZ_PVTL01000001.1"/>
</dbReference>
<name>A0A2T0VI62_9MICO</name>
<dbReference type="SMART" id="SM00382">
    <property type="entry name" value="AAA"/>
    <property type="match status" value="1"/>
</dbReference>
<protein>
    <submittedName>
        <fullName evidence="5">Iron complex transport system ATP-binding protein</fullName>
    </submittedName>
</protein>
<proteinExistence type="predicted"/>
<dbReference type="NCBIfam" id="NF010068">
    <property type="entry name" value="PRK13548.1"/>
    <property type="match status" value="1"/>
</dbReference>
<dbReference type="Pfam" id="PF00005">
    <property type="entry name" value="ABC_tran"/>
    <property type="match status" value="1"/>
</dbReference>
<dbReference type="FunFam" id="3.40.50.300:FF:000134">
    <property type="entry name" value="Iron-enterobactin ABC transporter ATP-binding protein"/>
    <property type="match status" value="1"/>
</dbReference>
<evidence type="ECO:0000259" key="4">
    <source>
        <dbReference type="PROSITE" id="PS50893"/>
    </source>
</evidence>
<dbReference type="EMBL" id="PVTL01000001">
    <property type="protein sequence ID" value="PRY69898.1"/>
    <property type="molecule type" value="Genomic_DNA"/>
</dbReference>
<keyword evidence="1" id="KW-0813">Transport</keyword>
<evidence type="ECO:0000313" key="5">
    <source>
        <dbReference type="EMBL" id="PRY69898.1"/>
    </source>
</evidence>